<dbReference type="GO" id="GO:0009253">
    <property type="term" value="P:peptidoglycan catabolic process"/>
    <property type="evidence" value="ECO:0007669"/>
    <property type="project" value="InterPro"/>
</dbReference>
<evidence type="ECO:0000256" key="1">
    <source>
        <dbReference type="ARBA" id="ARBA00022801"/>
    </source>
</evidence>
<dbReference type="CDD" id="cd02696">
    <property type="entry name" value="MurNAc-LAA"/>
    <property type="match status" value="1"/>
</dbReference>
<dbReference type="Gene3D" id="3.40.630.40">
    <property type="entry name" value="Zn-dependent exopeptidases"/>
    <property type="match status" value="1"/>
</dbReference>
<dbReference type="EMBL" id="PXYV01000023">
    <property type="protein sequence ID" value="PSR22031.1"/>
    <property type="molecule type" value="Genomic_DNA"/>
</dbReference>
<feature type="domain" description="MurNAc-LAA" evidence="2">
    <location>
        <begin position="101"/>
        <end position="210"/>
    </location>
</feature>
<comment type="caution">
    <text evidence="3">The sequence shown here is derived from an EMBL/GenBank/DDBJ whole genome shotgun (WGS) entry which is preliminary data.</text>
</comment>
<reference evidence="3 4" key="1">
    <citation type="journal article" date="2014" name="BMC Genomics">
        <title>Comparison of environmental and isolate Sulfobacillus genomes reveals diverse carbon, sulfur, nitrogen, and hydrogen metabolisms.</title>
        <authorList>
            <person name="Justice N.B."/>
            <person name="Norman A."/>
            <person name="Brown C.T."/>
            <person name="Singh A."/>
            <person name="Thomas B.C."/>
            <person name="Banfield J.F."/>
        </authorList>
    </citation>
    <scope>NUCLEOTIDE SEQUENCE [LARGE SCALE GENOMIC DNA]</scope>
    <source>
        <strain evidence="3">AMDSBA3</strain>
    </source>
</reference>
<dbReference type="AlphaFoldDB" id="A0A2T2WIG5"/>
<keyword evidence="1" id="KW-0378">Hydrolase</keyword>
<dbReference type="Proteomes" id="UP000241848">
    <property type="component" value="Unassembled WGS sequence"/>
</dbReference>
<evidence type="ECO:0000313" key="4">
    <source>
        <dbReference type="Proteomes" id="UP000241848"/>
    </source>
</evidence>
<evidence type="ECO:0000313" key="3">
    <source>
        <dbReference type="EMBL" id="PSR22031.1"/>
    </source>
</evidence>
<dbReference type="SUPFAM" id="SSF53187">
    <property type="entry name" value="Zn-dependent exopeptidases"/>
    <property type="match status" value="1"/>
</dbReference>
<dbReference type="PANTHER" id="PTHR30404">
    <property type="entry name" value="N-ACETYLMURAMOYL-L-ALANINE AMIDASE"/>
    <property type="match status" value="1"/>
</dbReference>
<gene>
    <name evidence="3" type="ORF">C7B45_08505</name>
</gene>
<dbReference type="InterPro" id="IPR050695">
    <property type="entry name" value="N-acetylmuramoyl_amidase_3"/>
</dbReference>
<sequence length="215" mass="23380">MRKLLIWAVLAALITAYGLIQNAPATVAAVATPSPLIVIDPGHGGWDPGAVRGAVYEKSLTLAIALKLGTLLQRKNFRVYYTRTQDSALSSTVLRDLNARAHLANRLGATVFVSIHVNTEPTGTMAGPLVYYNRMSPVSYALAQSISAALVPLTSTARSPRPIRQWILHVATMPAVNVEVGFLSHRLDQSRMQSPAYQEQLSRAIAVGITRYLHR</sequence>
<dbReference type="GO" id="GO:0030288">
    <property type="term" value="C:outer membrane-bounded periplasmic space"/>
    <property type="evidence" value="ECO:0007669"/>
    <property type="project" value="TreeGrafter"/>
</dbReference>
<dbReference type="GO" id="GO:0008745">
    <property type="term" value="F:N-acetylmuramoyl-L-alanine amidase activity"/>
    <property type="evidence" value="ECO:0007669"/>
    <property type="project" value="InterPro"/>
</dbReference>
<organism evidence="3 4">
    <name type="scientific">Sulfobacillus acidophilus</name>
    <dbReference type="NCBI Taxonomy" id="53633"/>
    <lineage>
        <taxon>Bacteria</taxon>
        <taxon>Bacillati</taxon>
        <taxon>Bacillota</taxon>
        <taxon>Clostridia</taxon>
        <taxon>Eubacteriales</taxon>
        <taxon>Clostridiales Family XVII. Incertae Sedis</taxon>
        <taxon>Sulfobacillus</taxon>
    </lineage>
</organism>
<dbReference type="PANTHER" id="PTHR30404:SF0">
    <property type="entry name" value="N-ACETYLMURAMOYL-L-ALANINE AMIDASE AMIC"/>
    <property type="match status" value="1"/>
</dbReference>
<proteinExistence type="predicted"/>
<dbReference type="InterPro" id="IPR002508">
    <property type="entry name" value="MurNAc-LAA_cat"/>
</dbReference>
<dbReference type="Pfam" id="PF01520">
    <property type="entry name" value="Amidase_3"/>
    <property type="match status" value="1"/>
</dbReference>
<accession>A0A2T2WIG5</accession>
<protein>
    <submittedName>
        <fullName evidence="3">N-acetylmuramoyl-L-alanine amidase</fullName>
    </submittedName>
</protein>
<evidence type="ECO:0000259" key="2">
    <source>
        <dbReference type="SMART" id="SM00646"/>
    </source>
</evidence>
<dbReference type="SMART" id="SM00646">
    <property type="entry name" value="Ami_3"/>
    <property type="match status" value="1"/>
</dbReference>
<name>A0A2T2WIG5_9FIRM</name>